<dbReference type="KEGG" id="aace:A0U92_04445"/>
<keyword evidence="2" id="KW-1185">Reference proteome</keyword>
<sequence>MPFSAIKQEGSSSVFCLQYEISLMLPLYADRSGERERQASDLAAHSVHIRLHTASRFNSEANQ</sequence>
<gene>
    <name evidence="1" type="ORF">A0U92_04445</name>
</gene>
<dbReference type="Proteomes" id="UP000188937">
    <property type="component" value="Chromosome"/>
</dbReference>
<proteinExistence type="predicted"/>
<reference evidence="1 2" key="1">
    <citation type="submission" date="2016-03" db="EMBL/GenBank/DDBJ databases">
        <title>Acetic acid bacteria sequencing.</title>
        <authorList>
            <person name="Brandt J."/>
            <person name="Jakob F."/>
            <person name="Vogel R.F."/>
        </authorList>
    </citation>
    <scope>NUCLEOTIDE SEQUENCE [LARGE SCALE GENOMIC DNA]</scope>
    <source>
        <strain evidence="1 2">TMW2.1153</strain>
    </source>
</reference>
<dbReference type="EMBL" id="CP014692">
    <property type="protein sequence ID" value="AQS84141.1"/>
    <property type="molecule type" value="Genomic_DNA"/>
</dbReference>
<organism evidence="1 2">
    <name type="scientific">Acetobacter aceti</name>
    <dbReference type="NCBI Taxonomy" id="435"/>
    <lineage>
        <taxon>Bacteria</taxon>
        <taxon>Pseudomonadati</taxon>
        <taxon>Pseudomonadota</taxon>
        <taxon>Alphaproteobacteria</taxon>
        <taxon>Acetobacterales</taxon>
        <taxon>Acetobacteraceae</taxon>
        <taxon>Acetobacter</taxon>
        <taxon>Acetobacter subgen. Acetobacter</taxon>
    </lineage>
</organism>
<name>A0A1U9KEB6_ACEAC</name>
<protein>
    <submittedName>
        <fullName evidence="1">Uncharacterized protein</fullName>
    </submittedName>
</protein>
<accession>A0A1U9KEB6</accession>
<evidence type="ECO:0000313" key="1">
    <source>
        <dbReference type="EMBL" id="AQS84141.1"/>
    </source>
</evidence>
<evidence type="ECO:0000313" key="2">
    <source>
        <dbReference type="Proteomes" id="UP000188937"/>
    </source>
</evidence>
<dbReference type="AlphaFoldDB" id="A0A1U9KEB6"/>